<sequence>MSVTTPNSDDNDDIDEELNVSVESSTQKKKKDSDSESDCDGMTERVKSNRDLILDKKCLKENVKILLSRLLANKLDQYPNSDEDVAEGHRKRTANLTSATRYDSNLPLREKIKKRKLAIAVPTLSV</sequence>
<reference evidence="2" key="1">
    <citation type="submission" date="2021-06" db="EMBL/GenBank/DDBJ databases">
        <authorList>
            <person name="Hodson N. C."/>
            <person name="Mongue J. A."/>
            <person name="Jaron S. K."/>
        </authorList>
    </citation>
    <scope>NUCLEOTIDE SEQUENCE</scope>
</reference>
<protein>
    <submittedName>
        <fullName evidence="2">Uncharacterized protein</fullName>
    </submittedName>
</protein>
<feature type="region of interest" description="Disordered" evidence="1">
    <location>
        <begin position="1"/>
        <end position="43"/>
    </location>
</feature>
<gene>
    <name evidence="2" type="ORF">AFUS01_LOCUS37458</name>
</gene>
<name>A0A8J2L8Z3_9HEXA</name>
<dbReference type="EMBL" id="CAJVCH010543687">
    <property type="protein sequence ID" value="CAG7827470.1"/>
    <property type="molecule type" value="Genomic_DNA"/>
</dbReference>
<organism evidence="2 3">
    <name type="scientific">Allacma fusca</name>
    <dbReference type="NCBI Taxonomy" id="39272"/>
    <lineage>
        <taxon>Eukaryota</taxon>
        <taxon>Metazoa</taxon>
        <taxon>Ecdysozoa</taxon>
        <taxon>Arthropoda</taxon>
        <taxon>Hexapoda</taxon>
        <taxon>Collembola</taxon>
        <taxon>Symphypleona</taxon>
        <taxon>Sminthuridae</taxon>
        <taxon>Allacma</taxon>
    </lineage>
</organism>
<accession>A0A8J2L8Z3</accession>
<feature type="non-terminal residue" evidence="2">
    <location>
        <position position="1"/>
    </location>
</feature>
<evidence type="ECO:0000313" key="3">
    <source>
        <dbReference type="Proteomes" id="UP000708208"/>
    </source>
</evidence>
<keyword evidence="3" id="KW-1185">Reference proteome</keyword>
<evidence type="ECO:0000256" key="1">
    <source>
        <dbReference type="SAM" id="MobiDB-lite"/>
    </source>
</evidence>
<feature type="compositionally biased region" description="Acidic residues" evidence="1">
    <location>
        <begin position="9"/>
        <end position="18"/>
    </location>
</feature>
<comment type="caution">
    <text evidence="2">The sequence shown here is derived from an EMBL/GenBank/DDBJ whole genome shotgun (WGS) entry which is preliminary data.</text>
</comment>
<dbReference type="Proteomes" id="UP000708208">
    <property type="component" value="Unassembled WGS sequence"/>
</dbReference>
<dbReference type="AlphaFoldDB" id="A0A8J2L8Z3"/>
<evidence type="ECO:0000313" key="2">
    <source>
        <dbReference type="EMBL" id="CAG7827470.1"/>
    </source>
</evidence>
<proteinExistence type="predicted"/>